<feature type="domain" description="CoA-binding" evidence="5">
    <location>
        <begin position="9"/>
        <end position="104"/>
    </location>
</feature>
<dbReference type="Proteomes" id="UP000886124">
    <property type="component" value="Unassembled WGS sequence"/>
</dbReference>
<dbReference type="InterPro" id="IPR043938">
    <property type="entry name" value="Ligase_CoA_dom"/>
</dbReference>
<dbReference type="GO" id="GO:0005524">
    <property type="term" value="F:ATP binding"/>
    <property type="evidence" value="ECO:0007669"/>
    <property type="project" value="UniProtKB-KW"/>
</dbReference>
<accession>A0A7V5PP97</accession>
<dbReference type="InterPro" id="IPR032875">
    <property type="entry name" value="Succ_CoA_lig_flav_dom"/>
</dbReference>
<evidence type="ECO:0000256" key="1">
    <source>
        <dbReference type="ARBA" id="ARBA00022598"/>
    </source>
</evidence>
<name>A0A7V5PP97_CALAY</name>
<feature type="non-terminal residue" evidence="6">
    <location>
        <position position="528"/>
    </location>
</feature>
<dbReference type="Pfam" id="PF13380">
    <property type="entry name" value="CoA_binding_2"/>
    <property type="match status" value="1"/>
</dbReference>
<evidence type="ECO:0000256" key="2">
    <source>
        <dbReference type="ARBA" id="ARBA00022741"/>
    </source>
</evidence>
<dbReference type="Pfam" id="PF13607">
    <property type="entry name" value="Succ_CoA_lig"/>
    <property type="match status" value="1"/>
</dbReference>
<dbReference type="InterPro" id="IPR003781">
    <property type="entry name" value="CoA-bd"/>
</dbReference>
<feature type="region of interest" description="Disordered" evidence="4">
    <location>
        <begin position="459"/>
        <end position="478"/>
    </location>
</feature>
<dbReference type="Pfam" id="PF19045">
    <property type="entry name" value="Ligase_CoA_2"/>
    <property type="match status" value="1"/>
</dbReference>
<dbReference type="InterPro" id="IPR036291">
    <property type="entry name" value="NAD(P)-bd_dom_sf"/>
</dbReference>
<dbReference type="Gene3D" id="3.40.50.261">
    <property type="entry name" value="Succinyl-CoA synthetase domains"/>
    <property type="match status" value="2"/>
</dbReference>
<reference evidence="6" key="1">
    <citation type="journal article" date="2020" name="mSystems">
        <title>Genome- and Community-Level Interaction Insights into Carbon Utilization and Element Cycling Functions of Hydrothermarchaeota in Hydrothermal Sediment.</title>
        <authorList>
            <person name="Zhou Z."/>
            <person name="Liu Y."/>
            <person name="Xu W."/>
            <person name="Pan J."/>
            <person name="Luo Z.H."/>
            <person name="Li M."/>
        </authorList>
    </citation>
    <scope>NUCLEOTIDE SEQUENCE [LARGE SCALE GENOMIC DNA]</scope>
    <source>
        <strain evidence="6">HyVt-527</strain>
    </source>
</reference>
<dbReference type="PANTHER" id="PTHR43334">
    <property type="entry name" value="ACETATE--COA LIGASE [ADP-FORMING]"/>
    <property type="match status" value="1"/>
</dbReference>
<evidence type="ECO:0000256" key="4">
    <source>
        <dbReference type="SAM" id="MobiDB-lite"/>
    </source>
</evidence>
<dbReference type="PANTHER" id="PTHR43334:SF2">
    <property type="entry name" value="ACETATE--COA LIGASE [ADP-FORMING]"/>
    <property type="match status" value="1"/>
</dbReference>
<gene>
    <name evidence="6" type="ORF">ENJ89_04050</name>
</gene>
<dbReference type="InterPro" id="IPR051538">
    <property type="entry name" value="Acyl-CoA_Synth/Transferase"/>
</dbReference>
<organism evidence="6">
    <name type="scientific">Caldithrix abyssi</name>
    <dbReference type="NCBI Taxonomy" id="187145"/>
    <lineage>
        <taxon>Bacteria</taxon>
        <taxon>Pseudomonadati</taxon>
        <taxon>Calditrichota</taxon>
        <taxon>Calditrichia</taxon>
        <taxon>Calditrichales</taxon>
        <taxon>Calditrichaceae</taxon>
        <taxon>Caldithrix</taxon>
    </lineage>
</organism>
<dbReference type="AlphaFoldDB" id="A0A7V5PP97"/>
<evidence type="ECO:0000259" key="5">
    <source>
        <dbReference type="SMART" id="SM00881"/>
    </source>
</evidence>
<dbReference type="Gene3D" id="3.40.50.720">
    <property type="entry name" value="NAD(P)-binding Rossmann-like Domain"/>
    <property type="match status" value="1"/>
</dbReference>
<evidence type="ECO:0000313" key="6">
    <source>
        <dbReference type="EMBL" id="HHJ52345.1"/>
    </source>
</evidence>
<comment type="caution">
    <text evidence="6">The sequence shown here is derived from an EMBL/GenBank/DDBJ whole genome shotgun (WGS) entry which is preliminary data.</text>
</comment>
<keyword evidence="1" id="KW-0436">Ligase</keyword>
<dbReference type="EMBL" id="DROD01000272">
    <property type="protein sequence ID" value="HHJ52345.1"/>
    <property type="molecule type" value="Genomic_DNA"/>
</dbReference>
<dbReference type="GO" id="GO:0043758">
    <property type="term" value="F:acetate-CoA ligase (ADP-forming) activity"/>
    <property type="evidence" value="ECO:0007669"/>
    <property type="project" value="InterPro"/>
</dbReference>
<proteinExistence type="predicted"/>
<dbReference type="InterPro" id="IPR016102">
    <property type="entry name" value="Succinyl-CoA_synth-like"/>
</dbReference>
<feature type="compositionally biased region" description="Low complexity" evidence="4">
    <location>
        <begin position="468"/>
        <end position="478"/>
    </location>
</feature>
<keyword evidence="2" id="KW-0547">Nucleotide-binding</keyword>
<evidence type="ECO:0000256" key="3">
    <source>
        <dbReference type="ARBA" id="ARBA00022840"/>
    </source>
</evidence>
<dbReference type="SUPFAM" id="SSF52210">
    <property type="entry name" value="Succinyl-CoA synthetase domains"/>
    <property type="match status" value="2"/>
</dbReference>
<sequence length="528" mass="56999">MCMNRMEKILRPRSIAVIGASRKEGSLGNMFLQAILRMNYRGEIFPVNPKADAIEGIKAYPHVDALPKAVDLAIILLPHPFVPDNMEALGRKGIKNVIVISAGFREVGPEGAEREKQLVQIAQKYQMNVLGPNCMGAFNTDPQFSFNGTFSPTLPKPGHVAYISQSGALGVAILELTAQTDLGFSVFVSTGNKADLSDNDALEFLIHDDNTRVITLYQESIDHPQAFRRICSRLVPHKPVLTVKAGRTGSGLKAASSHTGALANPEHIVDGFLKQCGVIRLDNLEDLFDSARLLSLQPLPAGPRVAVITNAGGPGILASDAIEQAGLTLAELAPATIAQLKSFLPAEAATGNPVDMIASANEETYYHALQAVAEDANVDSILLIMVKPPVNTTPATIIRRLAPLVKKIDKPIVPVVMAQRDDTFGREVFEELNLAVFSYPESAVKALATMWQYHRIKERPTHQAEETPSPAAAQSALQPGASGQAALADLLKLLEAYHIPVAPYRISGDLAELLSFRREQRGPFALKA</sequence>
<dbReference type="SUPFAM" id="SSF51735">
    <property type="entry name" value="NAD(P)-binding Rossmann-fold domains"/>
    <property type="match status" value="1"/>
</dbReference>
<protein>
    <recommendedName>
        <fullName evidence="5">CoA-binding domain-containing protein</fullName>
    </recommendedName>
</protein>
<keyword evidence="3" id="KW-0067">ATP-binding</keyword>
<dbReference type="SMART" id="SM00881">
    <property type="entry name" value="CoA_binding"/>
    <property type="match status" value="1"/>
</dbReference>